<evidence type="ECO:0000256" key="3">
    <source>
        <dbReference type="SAM" id="Phobius"/>
    </source>
</evidence>
<dbReference type="Proteomes" id="UP000065807">
    <property type="component" value="Chromosome"/>
</dbReference>
<dbReference type="CDD" id="cd12797">
    <property type="entry name" value="M23_peptidase"/>
    <property type="match status" value="1"/>
</dbReference>
<dbReference type="SUPFAM" id="SSF51261">
    <property type="entry name" value="Duplicated hybrid motif"/>
    <property type="match status" value="1"/>
</dbReference>
<keyword evidence="3" id="KW-0472">Membrane</keyword>
<feature type="compositionally biased region" description="Polar residues" evidence="2">
    <location>
        <begin position="143"/>
        <end position="160"/>
    </location>
</feature>
<feature type="compositionally biased region" description="Low complexity" evidence="2">
    <location>
        <begin position="128"/>
        <end position="142"/>
    </location>
</feature>
<feature type="domain" description="M23ase beta-sheet core" evidence="4">
    <location>
        <begin position="203"/>
        <end position="297"/>
    </location>
</feature>
<dbReference type="PANTHER" id="PTHR21666">
    <property type="entry name" value="PEPTIDASE-RELATED"/>
    <property type="match status" value="1"/>
</dbReference>
<protein>
    <recommendedName>
        <fullName evidence="4">M23ase beta-sheet core domain-containing protein</fullName>
    </recommendedName>
</protein>
<dbReference type="STRING" id="1555112.LIP_3083"/>
<keyword evidence="3" id="KW-0812">Transmembrane</keyword>
<evidence type="ECO:0000256" key="1">
    <source>
        <dbReference type="ARBA" id="ARBA00022729"/>
    </source>
</evidence>
<reference evidence="6" key="1">
    <citation type="submission" date="2015-07" db="EMBL/GenBank/DDBJ databases">
        <title>Complete genome sequence and phylogenetic analysis of Limnochorda pilosa.</title>
        <authorList>
            <person name="Watanabe M."/>
            <person name="Kojima H."/>
            <person name="Fukui M."/>
        </authorList>
    </citation>
    <scope>NUCLEOTIDE SEQUENCE [LARGE SCALE GENOMIC DNA]</scope>
    <source>
        <strain evidence="6">HC45</strain>
    </source>
</reference>
<keyword evidence="3" id="KW-1133">Transmembrane helix</keyword>
<keyword evidence="6" id="KW-1185">Reference proteome</keyword>
<dbReference type="PANTHER" id="PTHR21666:SF289">
    <property type="entry name" value="L-ALA--D-GLU ENDOPEPTIDASE"/>
    <property type="match status" value="1"/>
</dbReference>
<dbReference type="InterPro" id="IPR011055">
    <property type="entry name" value="Dup_hybrid_motif"/>
</dbReference>
<organism evidence="5 6">
    <name type="scientific">Limnochorda pilosa</name>
    <dbReference type="NCBI Taxonomy" id="1555112"/>
    <lineage>
        <taxon>Bacteria</taxon>
        <taxon>Bacillati</taxon>
        <taxon>Bacillota</taxon>
        <taxon>Limnochordia</taxon>
        <taxon>Limnochordales</taxon>
        <taxon>Limnochordaceae</taxon>
        <taxon>Limnochorda</taxon>
    </lineage>
</organism>
<dbReference type="EMBL" id="AP014924">
    <property type="protein sequence ID" value="BAS28912.1"/>
    <property type="molecule type" value="Genomic_DNA"/>
</dbReference>
<dbReference type="InterPro" id="IPR016047">
    <property type="entry name" value="M23ase_b-sheet_dom"/>
</dbReference>
<dbReference type="OrthoDB" id="1786111at2"/>
<evidence type="ECO:0000259" key="4">
    <source>
        <dbReference type="Pfam" id="PF01551"/>
    </source>
</evidence>
<dbReference type="RefSeq" id="WP_068139952.1">
    <property type="nucleotide sequence ID" value="NZ_AP014924.1"/>
</dbReference>
<evidence type="ECO:0000313" key="6">
    <source>
        <dbReference type="Proteomes" id="UP000065807"/>
    </source>
</evidence>
<evidence type="ECO:0000313" key="5">
    <source>
        <dbReference type="EMBL" id="BAS28912.1"/>
    </source>
</evidence>
<dbReference type="Gene3D" id="2.70.70.10">
    <property type="entry name" value="Glucose Permease (Domain IIA)"/>
    <property type="match status" value="1"/>
</dbReference>
<dbReference type="AlphaFoldDB" id="A0A0K2SPI4"/>
<name>A0A0K2SPI4_LIMPI</name>
<gene>
    <name evidence="5" type="ORF">LIP_3083</name>
</gene>
<dbReference type="KEGG" id="lpil:LIP_3083"/>
<feature type="region of interest" description="Disordered" evidence="2">
    <location>
        <begin position="100"/>
        <end position="173"/>
    </location>
</feature>
<reference evidence="6" key="2">
    <citation type="journal article" date="2016" name="Int. J. Syst. Evol. Microbiol.">
        <title>Complete genome sequence and cell structure of Limnochorda pilosa, a Gram-negative spore-former within the phylum Firmicutes.</title>
        <authorList>
            <person name="Watanabe M."/>
            <person name="Kojima H."/>
            <person name="Fukui M."/>
        </authorList>
    </citation>
    <scope>NUCLEOTIDE SEQUENCE [LARGE SCALE GENOMIC DNA]</scope>
    <source>
        <strain evidence="6">HC45</strain>
    </source>
</reference>
<dbReference type="InterPro" id="IPR050570">
    <property type="entry name" value="Cell_wall_metabolism_enzyme"/>
</dbReference>
<feature type="transmembrane region" description="Helical" evidence="3">
    <location>
        <begin position="61"/>
        <end position="79"/>
    </location>
</feature>
<sequence>MRERLKDLWQHARVPAASGVTRVGSLARRFGRWVAREAVAAGRSVRRGLAGAFSWHGGLLALRWTLLLAIVAGMGFLLGRARPDVLPAMPWEVDRTGRVAQGLMPVPSSPPEPSSQRMEPSVTGLPAGGAPAPAGQPVAGSATGSQGASRAESGTTSQPETAAPRPPSPAPRVDLSELAVPVQGELGRGFTWWREASTRAWRLHDGVDLVTSPRQPVTAALSGRVARVFRSGSGGVAVWLDHGDGWSTRYGSLSESFVVEGQQVAQGQAVGRVGRLEDGDQVGVHLAVYHDGRPEDPLRFLPALTP</sequence>
<evidence type="ECO:0000256" key="2">
    <source>
        <dbReference type="SAM" id="MobiDB-lite"/>
    </source>
</evidence>
<keyword evidence="1" id="KW-0732">Signal</keyword>
<proteinExistence type="predicted"/>
<accession>A0A0K2SPI4</accession>
<dbReference type="Pfam" id="PF01551">
    <property type="entry name" value="Peptidase_M23"/>
    <property type="match status" value="1"/>
</dbReference>
<dbReference type="GO" id="GO:0004222">
    <property type="term" value="F:metalloendopeptidase activity"/>
    <property type="evidence" value="ECO:0007669"/>
    <property type="project" value="TreeGrafter"/>
</dbReference>